<organism evidence="1 2">
    <name type="scientific">candidate division TA06 bacterium DG_26</name>
    <dbReference type="NCBI Taxonomy" id="1703771"/>
    <lineage>
        <taxon>Bacteria</taxon>
        <taxon>Bacteria division TA06</taxon>
    </lineage>
</organism>
<dbReference type="SUPFAM" id="SSF52540">
    <property type="entry name" value="P-loop containing nucleoside triphosphate hydrolases"/>
    <property type="match status" value="1"/>
</dbReference>
<dbReference type="Pfam" id="PF10923">
    <property type="entry name" value="BrxC_BrxD"/>
    <property type="match status" value="1"/>
</dbReference>
<gene>
    <name evidence="1" type="ORF">AMJ40_01320</name>
</gene>
<dbReference type="EMBL" id="LIZT01000009">
    <property type="protein sequence ID" value="KPJ50944.1"/>
    <property type="molecule type" value="Genomic_DNA"/>
</dbReference>
<dbReference type="InterPro" id="IPR021228">
    <property type="entry name" value="BrxD"/>
</dbReference>
<name>A0A0S7WL93_UNCT6</name>
<dbReference type="InterPro" id="IPR027417">
    <property type="entry name" value="P-loop_NTPase"/>
</dbReference>
<dbReference type="AlphaFoldDB" id="A0A0S7WL93"/>
<sequence length="449" mass="51540">MSISVRHPIFGEGELLGSRWNGEELLVKFENNLRLWIHESELTRRERISLRSVHSISEDTHKCRRIIEAFRLGIVPHFAIDQYTFGRSRETSKFEEGLDELEIAGGSVLIVEGAYGAGKSHFLDYTYNLALKRGFVVAQAQLDPFEISPYRPMNIYREFMRSLRYCNGDRECGVRDLLKHAANVELAQDHEFLAPALSLVRKNLEDELLWLWIEGDTIPRWYLNDKHFRLRAPIMLDHSTAANNYCYILSGLAFFARTLGFKGLVLFVDEAEIAFRQWYSWSLAKGLNFLVGLILTSLNRVNPTPRITKDLSTGLYVEELEGMKLIYNGVKRHRTPYVYRIPSGIFLVIATTPLHACSSHDLLRCVDERSRLILSELDEHALEVMFSQLVAAYTHAYPGFQISHMSFEDAFSHAMERRAEGIRFFIKASVEALDIQRHSLSSTASSPMK</sequence>
<reference evidence="1 2" key="1">
    <citation type="journal article" date="2015" name="Microbiome">
        <title>Genomic resolution of linkages in carbon, nitrogen, and sulfur cycling among widespread estuary sediment bacteria.</title>
        <authorList>
            <person name="Baker B.J."/>
            <person name="Lazar C.S."/>
            <person name="Teske A.P."/>
            <person name="Dick G.J."/>
        </authorList>
    </citation>
    <scope>NUCLEOTIDE SEQUENCE [LARGE SCALE GENOMIC DNA]</scope>
    <source>
        <strain evidence="1">DG_26</strain>
    </source>
</reference>
<proteinExistence type="predicted"/>
<dbReference type="Proteomes" id="UP000051124">
    <property type="component" value="Unassembled WGS sequence"/>
</dbReference>
<comment type="caution">
    <text evidence="1">The sequence shown here is derived from an EMBL/GenBank/DDBJ whole genome shotgun (WGS) entry which is preliminary data.</text>
</comment>
<evidence type="ECO:0000313" key="1">
    <source>
        <dbReference type="EMBL" id="KPJ50944.1"/>
    </source>
</evidence>
<protein>
    <submittedName>
        <fullName evidence="1">Uncharacterized protein</fullName>
    </submittedName>
</protein>
<evidence type="ECO:0000313" key="2">
    <source>
        <dbReference type="Proteomes" id="UP000051124"/>
    </source>
</evidence>
<accession>A0A0S7WL93</accession>